<dbReference type="Pfam" id="PF00071">
    <property type="entry name" value="Ras"/>
    <property type="match status" value="1"/>
</dbReference>
<keyword evidence="3" id="KW-0653">Protein transport</keyword>
<evidence type="ECO:0000256" key="5">
    <source>
        <dbReference type="ARBA" id="ARBA00023288"/>
    </source>
</evidence>
<protein>
    <recommendedName>
        <fullName evidence="8">Ras-related protein Rab-1</fullName>
    </recommendedName>
    <alternativeName>
        <fullName evidence="9">Small GTP-binding protein rab1</fullName>
    </alternativeName>
</protein>
<keyword evidence="3" id="KW-0813">Transport</keyword>
<evidence type="ECO:0000256" key="4">
    <source>
        <dbReference type="ARBA" id="ARBA00023134"/>
    </source>
</evidence>
<evidence type="ECO:0000313" key="10">
    <source>
        <dbReference type="EMBL" id="KRW98602.1"/>
    </source>
</evidence>
<reference evidence="10 11" key="1">
    <citation type="journal article" date="2015" name="Sci. Rep.">
        <title>Genome of the facultative scuticociliatosis pathogen Pseudocohnilembus persalinus provides insight into its virulence through horizontal gene transfer.</title>
        <authorList>
            <person name="Xiong J."/>
            <person name="Wang G."/>
            <person name="Cheng J."/>
            <person name="Tian M."/>
            <person name="Pan X."/>
            <person name="Warren A."/>
            <person name="Jiang C."/>
            <person name="Yuan D."/>
            <person name="Miao W."/>
        </authorList>
    </citation>
    <scope>NUCLEOTIDE SEQUENCE [LARGE SCALE GENOMIC DNA]</scope>
    <source>
        <strain evidence="10">36N120E</strain>
    </source>
</reference>
<keyword evidence="4" id="KW-0342">GTP-binding</keyword>
<keyword evidence="5" id="KW-0449">Lipoprotein</keyword>
<dbReference type="PROSITE" id="PS51419">
    <property type="entry name" value="RAB"/>
    <property type="match status" value="1"/>
</dbReference>
<organism evidence="10 11">
    <name type="scientific">Pseudocohnilembus persalinus</name>
    <name type="common">Ciliate</name>
    <dbReference type="NCBI Taxonomy" id="266149"/>
    <lineage>
        <taxon>Eukaryota</taxon>
        <taxon>Sar</taxon>
        <taxon>Alveolata</taxon>
        <taxon>Ciliophora</taxon>
        <taxon>Intramacronucleata</taxon>
        <taxon>Oligohymenophorea</taxon>
        <taxon>Scuticociliatia</taxon>
        <taxon>Philasterida</taxon>
        <taxon>Pseudocohnilembidae</taxon>
        <taxon>Pseudocohnilembus</taxon>
    </lineage>
</organism>
<dbReference type="AlphaFoldDB" id="A0A0V0Q8W2"/>
<dbReference type="InterPro" id="IPR005225">
    <property type="entry name" value="Small_GTP-bd"/>
</dbReference>
<keyword evidence="10" id="KW-0378">Hydrolase</keyword>
<dbReference type="OMA" id="QRSMKVP"/>
<dbReference type="NCBIfam" id="TIGR00231">
    <property type="entry name" value="small_GTP"/>
    <property type="match status" value="1"/>
</dbReference>
<proteinExistence type="inferred from homology"/>
<dbReference type="FunFam" id="3.40.50.300:FF:001018">
    <property type="entry name" value="Rab family GTPase"/>
    <property type="match status" value="1"/>
</dbReference>
<sequence length="217" mass="24558">MSNQFGNYKQDFNNKEQSYDWLVKVLIVGDSAVGKTQILNRFTENTFSTSHTATLGVDFKIKTLDIDDKRLKMQIWDTAGQERFKSITQTYYQGASAIVLVYSVGDRQSFKNIQNWVEQINQHCDPSVCKLLLGNKCDLQRVVDSSEGNNLAQTYDMLFFETSAKENINITNGFFALGEQLKNKIINDLTKEEAKSMADAMSLNQQQQQQSNSGCGC</sequence>
<dbReference type="SUPFAM" id="SSF52540">
    <property type="entry name" value="P-loop containing nucleoside triphosphate hydrolases"/>
    <property type="match status" value="1"/>
</dbReference>
<dbReference type="SMART" id="SM00174">
    <property type="entry name" value="RHO"/>
    <property type="match status" value="1"/>
</dbReference>
<dbReference type="Gene3D" id="3.40.50.300">
    <property type="entry name" value="P-loop containing nucleotide triphosphate hydrolases"/>
    <property type="match status" value="1"/>
</dbReference>
<dbReference type="InterPro" id="IPR001806">
    <property type="entry name" value="Small_GTPase"/>
</dbReference>
<dbReference type="PANTHER" id="PTHR47980">
    <property type="entry name" value="LD44762P"/>
    <property type="match status" value="1"/>
</dbReference>
<evidence type="ECO:0000256" key="8">
    <source>
        <dbReference type="ARBA" id="ARBA00067099"/>
    </source>
</evidence>
<evidence type="ECO:0000256" key="3">
    <source>
        <dbReference type="ARBA" id="ARBA00022927"/>
    </source>
</evidence>
<evidence type="ECO:0000313" key="11">
    <source>
        <dbReference type="Proteomes" id="UP000054937"/>
    </source>
</evidence>
<keyword evidence="11" id="KW-1185">Reference proteome</keyword>
<gene>
    <name evidence="10" type="ORF">PPERSA_09460</name>
</gene>
<dbReference type="SMART" id="SM00173">
    <property type="entry name" value="RAS"/>
    <property type="match status" value="1"/>
</dbReference>
<dbReference type="InterPro" id="IPR050305">
    <property type="entry name" value="Small_GTPase_Rab"/>
</dbReference>
<dbReference type="Proteomes" id="UP000054937">
    <property type="component" value="Unassembled WGS sequence"/>
</dbReference>
<keyword evidence="2" id="KW-0547">Nucleotide-binding</keyword>
<dbReference type="InterPro" id="IPR027417">
    <property type="entry name" value="P-loop_NTPase"/>
</dbReference>
<dbReference type="PRINTS" id="PR00449">
    <property type="entry name" value="RASTRNSFRMNG"/>
</dbReference>
<dbReference type="SMART" id="SM00176">
    <property type="entry name" value="RAN"/>
    <property type="match status" value="1"/>
</dbReference>
<dbReference type="EMBL" id="LDAU01000234">
    <property type="protein sequence ID" value="KRW98602.1"/>
    <property type="molecule type" value="Genomic_DNA"/>
</dbReference>
<dbReference type="PROSITE" id="PS51421">
    <property type="entry name" value="RAS"/>
    <property type="match status" value="1"/>
</dbReference>
<dbReference type="OrthoDB" id="9989112at2759"/>
<name>A0A0V0Q8W2_PSEPJ</name>
<dbReference type="InParanoid" id="A0A0V0Q8W2"/>
<dbReference type="GO" id="GO:0003924">
    <property type="term" value="F:GTPase activity"/>
    <property type="evidence" value="ECO:0007669"/>
    <property type="project" value="InterPro"/>
</dbReference>
<comment type="caution">
    <text evidence="10">The sequence shown here is derived from an EMBL/GenBank/DDBJ whole genome shotgun (WGS) entry which is preliminary data.</text>
</comment>
<evidence type="ECO:0000256" key="7">
    <source>
        <dbReference type="ARBA" id="ARBA00053444"/>
    </source>
</evidence>
<comment type="function">
    <text evidence="7">Protein transport. Probably involved in vesicular traffic from ER to Golgi.</text>
</comment>
<dbReference type="GO" id="GO:0005525">
    <property type="term" value="F:GTP binding"/>
    <property type="evidence" value="ECO:0007669"/>
    <property type="project" value="UniProtKB-KW"/>
</dbReference>
<dbReference type="CDD" id="cd00154">
    <property type="entry name" value="Rab"/>
    <property type="match status" value="1"/>
</dbReference>
<dbReference type="SMART" id="SM00175">
    <property type="entry name" value="RAB"/>
    <property type="match status" value="1"/>
</dbReference>
<keyword evidence="6" id="KW-0636">Prenylation</keyword>
<evidence type="ECO:0000256" key="9">
    <source>
        <dbReference type="ARBA" id="ARBA00081865"/>
    </source>
</evidence>
<dbReference type="PROSITE" id="PS51420">
    <property type="entry name" value="RHO"/>
    <property type="match status" value="1"/>
</dbReference>
<evidence type="ECO:0000256" key="2">
    <source>
        <dbReference type="ARBA" id="ARBA00022741"/>
    </source>
</evidence>
<accession>A0A0V0Q8W2</accession>
<evidence type="ECO:0000256" key="1">
    <source>
        <dbReference type="ARBA" id="ARBA00006270"/>
    </source>
</evidence>
<dbReference type="SMART" id="SM00177">
    <property type="entry name" value="ARF"/>
    <property type="match status" value="1"/>
</dbReference>
<dbReference type="GO" id="GO:0015031">
    <property type="term" value="P:protein transport"/>
    <property type="evidence" value="ECO:0007669"/>
    <property type="project" value="UniProtKB-KW"/>
</dbReference>
<evidence type="ECO:0000256" key="6">
    <source>
        <dbReference type="ARBA" id="ARBA00023289"/>
    </source>
</evidence>
<comment type="similarity">
    <text evidence="1">Belongs to the small GTPase superfamily. Rab family.</text>
</comment>